<evidence type="ECO:0000313" key="1">
    <source>
        <dbReference type="EMBL" id="KRY80717.1"/>
    </source>
</evidence>
<dbReference type="EMBL" id="JYDT01000352">
    <property type="protein sequence ID" value="KRY80717.1"/>
    <property type="molecule type" value="Genomic_DNA"/>
</dbReference>
<comment type="caution">
    <text evidence="2">The sequence shown here is derived from an EMBL/GenBank/DDBJ whole genome shotgun (WGS) entry which is preliminary data.</text>
</comment>
<evidence type="ECO:0000313" key="2">
    <source>
        <dbReference type="EMBL" id="KRY81140.1"/>
    </source>
</evidence>
<proteinExistence type="predicted"/>
<name>A0A0V1F4Y8_TRIPS</name>
<protein>
    <submittedName>
        <fullName evidence="2">Uncharacterized protein</fullName>
    </submittedName>
</protein>
<dbReference type="AlphaFoldDB" id="A0A0V1F4Y8"/>
<sequence length="160" mass="17729">MEEYVDELEGLAESLSDDGHVEINANIDVEKNADPSIKTIQHPDNKRLFIPTNIAEMNAFFGLLSVAGTFHENHKNPGNYGVSIKAKDANFIYNLLCIMMMLTYGQQGYGGFVREGLAAYGRHWLQAIVNCMAQKGTRKQFNIAELPKFSGISEVAIVST</sequence>
<gene>
    <name evidence="2" type="ORF">T4D_2692</name>
    <name evidence="1" type="ORF">T4D_8710</name>
</gene>
<dbReference type="EMBL" id="JYDT01000260">
    <property type="protein sequence ID" value="KRY81140.1"/>
    <property type="molecule type" value="Genomic_DNA"/>
</dbReference>
<reference evidence="2 3" key="1">
    <citation type="submission" date="2015-01" db="EMBL/GenBank/DDBJ databases">
        <title>Evolution of Trichinella species and genotypes.</title>
        <authorList>
            <person name="Korhonen P.K."/>
            <person name="Edoardo P."/>
            <person name="Giuseppe L.R."/>
            <person name="Gasser R.B."/>
        </authorList>
    </citation>
    <scope>NUCLEOTIDE SEQUENCE [LARGE SCALE GENOMIC DNA]</scope>
    <source>
        <strain evidence="2">ISS470</strain>
    </source>
</reference>
<organism evidence="2 3">
    <name type="scientific">Trichinella pseudospiralis</name>
    <name type="common">Parasitic roundworm</name>
    <dbReference type="NCBI Taxonomy" id="6337"/>
    <lineage>
        <taxon>Eukaryota</taxon>
        <taxon>Metazoa</taxon>
        <taxon>Ecdysozoa</taxon>
        <taxon>Nematoda</taxon>
        <taxon>Enoplea</taxon>
        <taxon>Dorylaimia</taxon>
        <taxon>Trichinellida</taxon>
        <taxon>Trichinellidae</taxon>
        <taxon>Trichinella</taxon>
    </lineage>
</organism>
<accession>A0A0V1F4Y8</accession>
<dbReference type="Proteomes" id="UP000054995">
    <property type="component" value="Unassembled WGS sequence"/>
</dbReference>
<evidence type="ECO:0000313" key="3">
    <source>
        <dbReference type="Proteomes" id="UP000054995"/>
    </source>
</evidence>
<keyword evidence="3" id="KW-1185">Reference proteome</keyword>